<dbReference type="Proteomes" id="UP000594261">
    <property type="component" value="Chromosome 6"/>
</dbReference>
<dbReference type="Gramene" id="QL06p036798:mrna">
    <property type="protein sequence ID" value="QL06p036798:mrna"/>
    <property type="gene ID" value="QL06p036798"/>
</dbReference>
<sequence length="301" mass="33936">MLSEREGPRCCLDNDLSSQDHIIAAKFLTKRALNIDSIARTFTPLWWLRNGLQVRNVREHKVMFIFENAADVDKVLKAEPWSFDKHLVIMRQLHEDKGADGCLTTSVSWLDDFYGERDCDLWLESEGSLTNGQKQFSPTLQVTPFVLSWKTVISVPGFYKSKLSSPMKNVHRETEGKAKLMIMNKESPILDSDLVAVNKPEKSGRVTHHQLREEAVTMDSTTVTHNVRECSESPINDSLISPLISGIHCSKIQGTVSLSDLFDVKINEIDSALSKFDPINDPTKLGNISQVAISQSREKHE</sequence>
<keyword evidence="3" id="KW-1185">Reference proteome</keyword>
<accession>A0A7N2R6N9</accession>
<name>A0A7N2R6N9_QUELO</name>
<evidence type="ECO:0000313" key="3">
    <source>
        <dbReference type="Proteomes" id="UP000594261"/>
    </source>
</evidence>
<dbReference type="InterPro" id="IPR025558">
    <property type="entry name" value="DUF4283"/>
</dbReference>
<proteinExistence type="predicted"/>
<protein>
    <recommendedName>
        <fullName evidence="1">DUF4283 domain-containing protein</fullName>
    </recommendedName>
</protein>
<dbReference type="EMBL" id="LRBV02000006">
    <property type="status" value="NOT_ANNOTATED_CDS"/>
    <property type="molecule type" value="Genomic_DNA"/>
</dbReference>
<dbReference type="AlphaFoldDB" id="A0A7N2R6N9"/>
<organism evidence="2 3">
    <name type="scientific">Quercus lobata</name>
    <name type="common">Valley oak</name>
    <dbReference type="NCBI Taxonomy" id="97700"/>
    <lineage>
        <taxon>Eukaryota</taxon>
        <taxon>Viridiplantae</taxon>
        <taxon>Streptophyta</taxon>
        <taxon>Embryophyta</taxon>
        <taxon>Tracheophyta</taxon>
        <taxon>Spermatophyta</taxon>
        <taxon>Magnoliopsida</taxon>
        <taxon>eudicotyledons</taxon>
        <taxon>Gunneridae</taxon>
        <taxon>Pentapetalae</taxon>
        <taxon>rosids</taxon>
        <taxon>fabids</taxon>
        <taxon>Fagales</taxon>
        <taxon>Fagaceae</taxon>
        <taxon>Quercus</taxon>
    </lineage>
</organism>
<dbReference type="Pfam" id="PF14111">
    <property type="entry name" value="DUF4283"/>
    <property type="match status" value="1"/>
</dbReference>
<feature type="domain" description="DUF4283" evidence="1">
    <location>
        <begin position="22"/>
        <end position="96"/>
    </location>
</feature>
<reference evidence="2 3" key="1">
    <citation type="journal article" date="2016" name="G3 (Bethesda)">
        <title>First Draft Assembly and Annotation of the Genome of a California Endemic Oak Quercus lobata Nee (Fagaceae).</title>
        <authorList>
            <person name="Sork V.L."/>
            <person name="Fitz-Gibbon S.T."/>
            <person name="Puiu D."/>
            <person name="Crepeau M."/>
            <person name="Gugger P.F."/>
            <person name="Sherman R."/>
            <person name="Stevens K."/>
            <person name="Langley C.H."/>
            <person name="Pellegrini M."/>
            <person name="Salzberg S.L."/>
        </authorList>
    </citation>
    <scope>NUCLEOTIDE SEQUENCE [LARGE SCALE GENOMIC DNA]</scope>
    <source>
        <strain evidence="2 3">cv. SW786</strain>
    </source>
</reference>
<evidence type="ECO:0000313" key="2">
    <source>
        <dbReference type="EnsemblPlants" id="QL06p036798:mrna"/>
    </source>
</evidence>
<evidence type="ECO:0000259" key="1">
    <source>
        <dbReference type="Pfam" id="PF14111"/>
    </source>
</evidence>
<dbReference type="InParanoid" id="A0A7N2R6N9"/>
<dbReference type="EnsemblPlants" id="QL06p036798:mrna">
    <property type="protein sequence ID" value="QL06p036798:mrna"/>
    <property type="gene ID" value="QL06p036798"/>
</dbReference>
<reference evidence="2" key="2">
    <citation type="submission" date="2021-01" db="UniProtKB">
        <authorList>
            <consortium name="EnsemblPlants"/>
        </authorList>
    </citation>
    <scope>IDENTIFICATION</scope>
</reference>